<name>A0A6S6TL54_9GAMM</name>
<feature type="signal peptide" evidence="1">
    <location>
        <begin position="1"/>
        <end position="22"/>
    </location>
</feature>
<gene>
    <name evidence="2" type="ORF">HELGO_WM18981</name>
</gene>
<evidence type="ECO:0000256" key="1">
    <source>
        <dbReference type="SAM" id="SignalP"/>
    </source>
</evidence>
<evidence type="ECO:0000313" key="2">
    <source>
        <dbReference type="EMBL" id="CAA6819995.1"/>
    </source>
</evidence>
<proteinExistence type="predicted"/>
<feature type="chain" id="PRO_5027581292" evidence="1">
    <location>
        <begin position="23"/>
        <end position="339"/>
    </location>
</feature>
<organism evidence="2">
    <name type="scientific">uncultured Thiotrichaceae bacterium</name>
    <dbReference type="NCBI Taxonomy" id="298394"/>
    <lineage>
        <taxon>Bacteria</taxon>
        <taxon>Pseudomonadati</taxon>
        <taxon>Pseudomonadota</taxon>
        <taxon>Gammaproteobacteria</taxon>
        <taxon>Thiotrichales</taxon>
        <taxon>Thiotrichaceae</taxon>
        <taxon>environmental samples</taxon>
    </lineage>
</organism>
<protein>
    <submittedName>
        <fullName evidence="2">Uncharacterized protein</fullName>
    </submittedName>
</protein>
<dbReference type="EMBL" id="CACVAY010000096">
    <property type="protein sequence ID" value="CAA6819995.1"/>
    <property type="molecule type" value="Genomic_DNA"/>
</dbReference>
<dbReference type="AlphaFoldDB" id="A0A6S6TL54"/>
<accession>A0A6S6TL54</accession>
<sequence>MLKSVFLCVLLFSILPTSGCSSLPNSSIATNTFRDKNPEKVAKIEKIIQQQLSRLNNSNSHQKPVLLKDYGVPIRNPFSKLPEDTKQTMIKAGIDIQAMSSYKARYMSGSLAGASALTIINADPQTILVIGTGTVTHDGIYSRGPIVAVGDVHLMDALYSKDLVWYGEAASGGDPNIGLPIVRNSGKDKGVTFGVSPYSVKEEVAANIQLGAKKTGKALLKDNFKEVANPLKTISAEQKVRLKKRDVNVEHLANFKAVVFAGSDHEDILNDDPQTLLVIKEGWGSGNVISAGPVISYKERIGDTQLSASMFWFASPKVSKDSISSRDDIRGMPLIVDKE</sequence>
<keyword evidence="1" id="KW-0732">Signal</keyword>
<reference evidence="2" key="1">
    <citation type="submission" date="2020-01" db="EMBL/GenBank/DDBJ databases">
        <authorList>
            <person name="Meier V. D."/>
            <person name="Meier V D."/>
        </authorList>
    </citation>
    <scope>NUCLEOTIDE SEQUENCE</scope>
    <source>
        <strain evidence="2">HLG_WM_MAG_07</strain>
    </source>
</reference>